<feature type="transmembrane region" description="Helical" evidence="1">
    <location>
        <begin position="60"/>
        <end position="83"/>
    </location>
</feature>
<proteinExistence type="evidence at transcript level"/>
<feature type="transmembrane region" description="Helical" evidence="1">
    <location>
        <begin position="12"/>
        <end position="40"/>
    </location>
</feature>
<reference evidence="2" key="1">
    <citation type="submission" date="2001-11" db="EMBL/GenBank/DDBJ databases">
        <title>Molecular cloning and sequencing of cDNA's of black tiger shrimp haemocytes.</title>
        <authorList>
            <person name="Thepparit C."/>
            <person name="Sonthayanon B."/>
        </authorList>
    </citation>
    <scope>NUCLEOTIDE SEQUENCE</scope>
</reference>
<dbReference type="EMBL" id="AF445315">
    <property type="protein sequence ID" value="AAM73801.1"/>
    <property type="molecule type" value="mRNA"/>
</dbReference>
<accession>Q8MWB9</accession>
<name>Q8MWB9_PENMO</name>
<organism evidence="2">
    <name type="scientific">Penaeus monodon</name>
    <name type="common">Giant tiger prawn</name>
    <dbReference type="NCBI Taxonomy" id="6687"/>
    <lineage>
        <taxon>Eukaryota</taxon>
        <taxon>Metazoa</taxon>
        <taxon>Ecdysozoa</taxon>
        <taxon>Arthropoda</taxon>
        <taxon>Crustacea</taxon>
        <taxon>Multicrustacea</taxon>
        <taxon>Malacostraca</taxon>
        <taxon>Eumalacostraca</taxon>
        <taxon>Eucarida</taxon>
        <taxon>Decapoda</taxon>
        <taxon>Dendrobranchiata</taxon>
        <taxon>Penaeoidea</taxon>
        <taxon>Penaeidae</taxon>
        <taxon>Penaeus</taxon>
    </lineage>
</organism>
<dbReference type="AlphaFoldDB" id="Q8MWB9"/>
<keyword evidence="1" id="KW-1133">Transmembrane helix</keyword>
<sequence>MVRRREAEDGGCIIIIIFAVVIIIIIVIIIPPFILSFFLFFYVHSSHTLSLSLPLSPVSFLLSLLFPLRLLCLYPFSTALPFLSSSFPIDSSSSSMMDVSFPFIPRTTIPILTFTSMSIRLLLC</sequence>
<keyword evidence="1" id="KW-0472">Membrane</keyword>
<evidence type="ECO:0000256" key="1">
    <source>
        <dbReference type="SAM" id="Phobius"/>
    </source>
</evidence>
<protein>
    <submittedName>
        <fullName evidence="2">KIAA1657-like protein</fullName>
    </submittedName>
</protein>
<evidence type="ECO:0000313" key="2">
    <source>
        <dbReference type="EMBL" id="AAM73801.1"/>
    </source>
</evidence>
<keyword evidence="1" id="KW-0812">Transmembrane</keyword>